<keyword evidence="3" id="KW-1185">Reference proteome</keyword>
<evidence type="ECO:0000313" key="3">
    <source>
        <dbReference type="Proteomes" id="UP000323506"/>
    </source>
</evidence>
<feature type="region of interest" description="Disordered" evidence="1">
    <location>
        <begin position="46"/>
        <end position="65"/>
    </location>
</feature>
<proteinExistence type="predicted"/>
<dbReference type="Proteomes" id="UP000323506">
    <property type="component" value="Chromosome D08"/>
</dbReference>
<organism evidence="2 3">
    <name type="scientific">Gossypium darwinii</name>
    <name type="common">Darwin's cotton</name>
    <name type="synonym">Gossypium barbadense var. darwinii</name>
    <dbReference type="NCBI Taxonomy" id="34276"/>
    <lineage>
        <taxon>Eukaryota</taxon>
        <taxon>Viridiplantae</taxon>
        <taxon>Streptophyta</taxon>
        <taxon>Embryophyta</taxon>
        <taxon>Tracheophyta</taxon>
        <taxon>Spermatophyta</taxon>
        <taxon>Magnoliopsida</taxon>
        <taxon>eudicotyledons</taxon>
        <taxon>Gunneridae</taxon>
        <taxon>Pentapetalae</taxon>
        <taxon>rosids</taxon>
        <taxon>malvids</taxon>
        <taxon>Malvales</taxon>
        <taxon>Malvaceae</taxon>
        <taxon>Malvoideae</taxon>
        <taxon>Gossypium</taxon>
    </lineage>
</organism>
<gene>
    <name evidence="2" type="ORF">ES288_D08G129700v1</name>
</gene>
<accession>A0A5D2BP04</accession>
<name>A0A5D2BP04_GOSDA</name>
<evidence type="ECO:0000313" key="2">
    <source>
        <dbReference type="EMBL" id="TYG57276.1"/>
    </source>
</evidence>
<reference evidence="2 3" key="1">
    <citation type="submission" date="2019-06" db="EMBL/GenBank/DDBJ databases">
        <title>WGS assembly of Gossypium darwinii.</title>
        <authorList>
            <person name="Chen Z.J."/>
            <person name="Sreedasyam A."/>
            <person name="Ando A."/>
            <person name="Song Q."/>
            <person name="De L."/>
            <person name="Hulse-Kemp A."/>
            <person name="Ding M."/>
            <person name="Ye W."/>
            <person name="Kirkbride R."/>
            <person name="Jenkins J."/>
            <person name="Plott C."/>
            <person name="Lovell J."/>
            <person name="Lin Y.-M."/>
            <person name="Vaughn R."/>
            <person name="Liu B."/>
            <person name="Li W."/>
            <person name="Simpson S."/>
            <person name="Scheffler B."/>
            <person name="Saski C."/>
            <person name="Grover C."/>
            <person name="Hu G."/>
            <person name="Conover J."/>
            <person name="Carlson J."/>
            <person name="Shu S."/>
            <person name="Boston L."/>
            <person name="Williams M."/>
            <person name="Peterson D."/>
            <person name="Mcgee K."/>
            <person name="Jones D."/>
            <person name="Wendel J."/>
            <person name="Stelly D."/>
            <person name="Grimwood J."/>
            <person name="Schmutz J."/>
        </authorList>
    </citation>
    <scope>NUCLEOTIDE SEQUENCE [LARGE SCALE GENOMIC DNA]</scope>
    <source>
        <strain evidence="2">1808015.09</strain>
    </source>
</reference>
<protein>
    <submittedName>
        <fullName evidence="2">Uncharacterized protein</fullName>
    </submittedName>
</protein>
<dbReference type="AlphaFoldDB" id="A0A5D2BP04"/>
<feature type="compositionally biased region" description="Basic residues" evidence="1">
    <location>
        <begin position="49"/>
        <end position="60"/>
    </location>
</feature>
<sequence>MLYVTPIENAGLVASGTQKQPKAKNPEKDHLQCDYCGKPRHIKETCGKLHGRPTRGRGGKRANQTRGQANLFESTMSSKEVASTETFSSDEIQHLRRLLSQFGSSSNATSANKCLFLFPIFS</sequence>
<dbReference type="EMBL" id="CM017708">
    <property type="protein sequence ID" value="TYG57276.1"/>
    <property type="molecule type" value="Genomic_DNA"/>
</dbReference>
<evidence type="ECO:0000256" key="1">
    <source>
        <dbReference type="SAM" id="MobiDB-lite"/>
    </source>
</evidence>